<gene>
    <name evidence="1" type="ORF">MNBD_GAMMA15-1750</name>
</gene>
<protein>
    <recommendedName>
        <fullName evidence="2">mRNA interferase HigB</fullName>
    </recommendedName>
</protein>
<dbReference type="GO" id="GO:0003723">
    <property type="term" value="F:RNA binding"/>
    <property type="evidence" value="ECO:0007669"/>
    <property type="project" value="InterPro"/>
</dbReference>
<dbReference type="Pfam" id="PF09907">
    <property type="entry name" value="HigB_toxin"/>
    <property type="match status" value="1"/>
</dbReference>
<dbReference type="InterPro" id="IPR018669">
    <property type="entry name" value="Toxin_HigB"/>
</dbReference>
<dbReference type="GO" id="GO:0110001">
    <property type="term" value="C:toxin-antitoxin complex"/>
    <property type="evidence" value="ECO:0007669"/>
    <property type="project" value="InterPro"/>
</dbReference>
<name>A0A3B0YYS5_9ZZZZ</name>
<sequence>MRVIAKSRLRQFWKSNPRYSDAKKQMAAWYNYCARAKWSTPHQLKASLRNASILKKNRVVFNLCGNKYRIVVLMDYARHGMLIRFVGTHKEYDELGDIENI</sequence>
<organism evidence="1">
    <name type="scientific">hydrothermal vent metagenome</name>
    <dbReference type="NCBI Taxonomy" id="652676"/>
    <lineage>
        <taxon>unclassified sequences</taxon>
        <taxon>metagenomes</taxon>
        <taxon>ecological metagenomes</taxon>
    </lineage>
</organism>
<evidence type="ECO:0008006" key="2">
    <source>
        <dbReference type="Google" id="ProtNLM"/>
    </source>
</evidence>
<reference evidence="1" key="1">
    <citation type="submission" date="2018-06" db="EMBL/GenBank/DDBJ databases">
        <authorList>
            <person name="Zhirakovskaya E."/>
        </authorList>
    </citation>
    <scope>NUCLEOTIDE SEQUENCE</scope>
</reference>
<dbReference type="GO" id="GO:0004519">
    <property type="term" value="F:endonuclease activity"/>
    <property type="evidence" value="ECO:0007669"/>
    <property type="project" value="InterPro"/>
</dbReference>
<evidence type="ECO:0000313" key="1">
    <source>
        <dbReference type="EMBL" id="VAW74074.1"/>
    </source>
</evidence>
<dbReference type="EMBL" id="UOFN01000027">
    <property type="protein sequence ID" value="VAW74074.1"/>
    <property type="molecule type" value="Genomic_DNA"/>
</dbReference>
<accession>A0A3B0YYS5</accession>
<dbReference type="AlphaFoldDB" id="A0A3B0YYS5"/>
<proteinExistence type="predicted"/>